<evidence type="ECO:0000313" key="1">
    <source>
        <dbReference type="Proteomes" id="UP000887579"/>
    </source>
</evidence>
<sequence length="233" mass="26729">MRRQNLFDEDNEELQDEGQEKVADYRSTLENFRRFIREFSAGGFNYKYREQLKKNYQLGEYYLEIEFADLKQFDEESAMKLKNSPAHYISALETAAKEVADIITKPRPEAEKDVHDIQIILTLSDEPTSIRKMKSTDVSKLIKISGIILIKISGIIVAASQVRSRAVKVTLQCRTCRHTISNVEVKTGMEGFQLPRQCSANQSGNGQRCPLDPYHIVPDKCICTDFQTLKLQE</sequence>
<evidence type="ECO:0000313" key="2">
    <source>
        <dbReference type="WBParaSite" id="ES5_v2.g17080.t1"/>
    </source>
</evidence>
<accession>A0AC34FIF5</accession>
<reference evidence="2" key="1">
    <citation type="submission" date="2022-11" db="UniProtKB">
        <authorList>
            <consortium name="WormBaseParasite"/>
        </authorList>
    </citation>
    <scope>IDENTIFICATION</scope>
</reference>
<dbReference type="Proteomes" id="UP000887579">
    <property type="component" value="Unplaced"/>
</dbReference>
<organism evidence="1 2">
    <name type="scientific">Panagrolaimus sp. ES5</name>
    <dbReference type="NCBI Taxonomy" id="591445"/>
    <lineage>
        <taxon>Eukaryota</taxon>
        <taxon>Metazoa</taxon>
        <taxon>Ecdysozoa</taxon>
        <taxon>Nematoda</taxon>
        <taxon>Chromadorea</taxon>
        <taxon>Rhabditida</taxon>
        <taxon>Tylenchina</taxon>
        <taxon>Panagrolaimomorpha</taxon>
        <taxon>Panagrolaimoidea</taxon>
        <taxon>Panagrolaimidae</taxon>
        <taxon>Panagrolaimus</taxon>
    </lineage>
</organism>
<protein>
    <submittedName>
        <fullName evidence="2">DNA helicase</fullName>
    </submittedName>
</protein>
<dbReference type="WBParaSite" id="ES5_v2.g17080.t1">
    <property type="protein sequence ID" value="ES5_v2.g17080.t1"/>
    <property type="gene ID" value="ES5_v2.g17080"/>
</dbReference>
<proteinExistence type="predicted"/>
<name>A0AC34FIF5_9BILA</name>